<evidence type="ECO:0000313" key="11">
    <source>
        <dbReference type="Proteomes" id="UP000001555"/>
    </source>
</evidence>
<dbReference type="EMBL" id="ABJB010934817">
    <property type="status" value="NOT_ANNOTATED_CDS"/>
    <property type="molecule type" value="Genomic_DNA"/>
</dbReference>
<accession>B7PV97</accession>
<keyword evidence="5" id="KW-0653">Protein transport</keyword>
<evidence type="ECO:0000256" key="2">
    <source>
        <dbReference type="ARBA" id="ARBA00006419"/>
    </source>
</evidence>
<evidence type="ECO:0000256" key="3">
    <source>
        <dbReference type="ARBA" id="ARBA00020983"/>
    </source>
</evidence>
<dbReference type="EnsemblMetazoa" id="ISCW007905-RA">
    <property type="protein sequence ID" value="ISCW007905-PA"/>
    <property type="gene ID" value="ISCW007905"/>
</dbReference>
<dbReference type="AlphaFoldDB" id="B7PV97"/>
<dbReference type="VEuPathDB" id="VectorBase:ISCI007905"/>
<comment type="subcellular location">
    <subcellularLocation>
        <location evidence="1">Golgi apparatus membrane</location>
        <topology evidence="1">Peripheral membrane protein</topology>
    </subcellularLocation>
</comment>
<dbReference type="EMBL" id="DS798295">
    <property type="protein sequence ID" value="EEC10519.1"/>
    <property type="molecule type" value="Genomic_DNA"/>
</dbReference>
<keyword evidence="12" id="KW-1267">Proteomics identification</keyword>
<dbReference type="VEuPathDB" id="VectorBase:ISCW007905"/>
<keyword evidence="11" id="KW-1185">Reference proteome</keyword>
<keyword evidence="4" id="KW-0813">Transport</keyword>
<protein>
    <recommendedName>
        <fullName evidence="3">Conserved oligomeric Golgi complex subunit 8</fullName>
    </recommendedName>
    <alternativeName>
        <fullName evidence="8">Component of oligomeric Golgi complex 8</fullName>
    </alternativeName>
</protein>
<dbReference type="STRING" id="6945.B7PV97"/>
<comment type="similarity">
    <text evidence="2">Belongs to the COG8 family.</text>
</comment>
<gene>
    <name evidence="9" type="ORF">IscW_ISCW007905</name>
</gene>
<sequence length="145" mass="16887">MVESKLDSMQEKLPEFAKKCQLFSQESQLITARWRQMSQMLSKHPQLLEVLELAQLMETCVRNGYYDEALELAAYVRRLEKKHASIPLITSIAGEVRESQQLMLNQLLHQLRSTIQLPACLKVIGYLRRMDCFSESELRVKFLQA</sequence>
<evidence type="ECO:0000313" key="10">
    <source>
        <dbReference type="EnsemblMetazoa" id="ISCW007905-PA"/>
    </source>
</evidence>
<dbReference type="Proteomes" id="UP000001555">
    <property type="component" value="Unassembled WGS sequence"/>
</dbReference>
<dbReference type="InParanoid" id="B7PV97"/>
<dbReference type="GO" id="GO:0017119">
    <property type="term" value="C:Golgi transport complex"/>
    <property type="evidence" value="ECO:0007669"/>
    <property type="project" value="InterPro"/>
</dbReference>
<evidence type="ECO:0000256" key="1">
    <source>
        <dbReference type="ARBA" id="ARBA00004395"/>
    </source>
</evidence>
<dbReference type="PANTHER" id="PTHR21311">
    <property type="entry name" value="CONSERVED OLIGOMERIC GOLGI COMPLEX COMPONENT 8"/>
    <property type="match status" value="1"/>
</dbReference>
<dbReference type="GO" id="GO:0000139">
    <property type="term" value="C:Golgi membrane"/>
    <property type="evidence" value="ECO:0007669"/>
    <property type="project" value="UniProtKB-SubCell"/>
</dbReference>
<evidence type="ECO:0000313" key="9">
    <source>
        <dbReference type="EMBL" id="EEC10519.1"/>
    </source>
</evidence>
<dbReference type="VEuPathDB" id="VectorBase:ISCP_003091"/>
<name>B7PV97_IXOSC</name>
<evidence type="ECO:0000256" key="5">
    <source>
        <dbReference type="ARBA" id="ARBA00022927"/>
    </source>
</evidence>
<dbReference type="Pfam" id="PF04124">
    <property type="entry name" value="Dor1"/>
    <property type="match status" value="1"/>
</dbReference>
<evidence type="ECO:0000256" key="4">
    <source>
        <dbReference type="ARBA" id="ARBA00022448"/>
    </source>
</evidence>
<dbReference type="HOGENOM" id="CLU_142604_0_0_1"/>
<evidence type="ECO:0007829" key="12">
    <source>
        <dbReference type="PeptideAtlas" id="B7PV97"/>
    </source>
</evidence>
<dbReference type="GO" id="GO:0015031">
    <property type="term" value="P:protein transport"/>
    <property type="evidence" value="ECO:0007669"/>
    <property type="project" value="UniProtKB-KW"/>
</dbReference>
<dbReference type="SUPFAM" id="SSF74788">
    <property type="entry name" value="Cullin repeat-like"/>
    <property type="match status" value="1"/>
</dbReference>
<proteinExistence type="evidence at protein level"/>
<evidence type="ECO:0000256" key="8">
    <source>
        <dbReference type="ARBA" id="ARBA00031347"/>
    </source>
</evidence>
<feature type="non-terminal residue" evidence="9">
    <location>
        <position position="145"/>
    </location>
</feature>
<dbReference type="InterPro" id="IPR007255">
    <property type="entry name" value="COG8"/>
</dbReference>
<keyword evidence="6" id="KW-0333">Golgi apparatus</keyword>
<keyword evidence="7" id="KW-0472">Membrane</keyword>
<dbReference type="PANTHER" id="PTHR21311:SF0">
    <property type="entry name" value="CONSERVED OLIGOMERIC GOLGI COMPLEX SUBUNIT 8"/>
    <property type="match status" value="1"/>
</dbReference>
<dbReference type="OrthoDB" id="1661054at2759"/>
<organism>
    <name type="scientific">Ixodes scapularis</name>
    <name type="common">Black-legged tick</name>
    <name type="synonym">Deer tick</name>
    <dbReference type="NCBI Taxonomy" id="6945"/>
    <lineage>
        <taxon>Eukaryota</taxon>
        <taxon>Metazoa</taxon>
        <taxon>Ecdysozoa</taxon>
        <taxon>Arthropoda</taxon>
        <taxon>Chelicerata</taxon>
        <taxon>Arachnida</taxon>
        <taxon>Acari</taxon>
        <taxon>Parasitiformes</taxon>
        <taxon>Ixodida</taxon>
        <taxon>Ixodoidea</taxon>
        <taxon>Ixodidae</taxon>
        <taxon>Ixodinae</taxon>
        <taxon>Ixodes</taxon>
    </lineage>
</organism>
<reference evidence="9 11" key="1">
    <citation type="submission" date="2008-03" db="EMBL/GenBank/DDBJ databases">
        <title>Annotation of Ixodes scapularis.</title>
        <authorList>
            <consortium name="Ixodes scapularis Genome Project Consortium"/>
            <person name="Caler E."/>
            <person name="Hannick L.I."/>
            <person name="Bidwell S."/>
            <person name="Joardar V."/>
            <person name="Thiagarajan M."/>
            <person name="Amedeo P."/>
            <person name="Galinsky K.J."/>
            <person name="Schobel S."/>
            <person name="Inman J."/>
            <person name="Hostetler J."/>
            <person name="Miller J."/>
            <person name="Hammond M."/>
            <person name="Megy K."/>
            <person name="Lawson D."/>
            <person name="Kodira C."/>
            <person name="Sutton G."/>
            <person name="Meyer J."/>
            <person name="Hill C.A."/>
            <person name="Birren B."/>
            <person name="Nene V."/>
            <person name="Collins F."/>
            <person name="Alarcon-Chaidez F."/>
            <person name="Wikel S."/>
            <person name="Strausberg R."/>
        </authorList>
    </citation>
    <scope>NUCLEOTIDE SEQUENCE [LARGE SCALE GENOMIC DNA]</scope>
    <source>
        <strain evidence="11">Wikel</strain>
        <strain evidence="9">Wikel colony</strain>
    </source>
</reference>
<dbReference type="InterPro" id="IPR016159">
    <property type="entry name" value="Cullin_repeat-like_dom_sf"/>
</dbReference>
<evidence type="ECO:0000256" key="6">
    <source>
        <dbReference type="ARBA" id="ARBA00023034"/>
    </source>
</evidence>
<reference evidence="10" key="2">
    <citation type="submission" date="2020-05" db="UniProtKB">
        <authorList>
            <consortium name="EnsemblMetazoa"/>
        </authorList>
    </citation>
    <scope>IDENTIFICATION</scope>
    <source>
        <strain evidence="10">wikel</strain>
    </source>
</reference>
<dbReference type="PaxDb" id="6945-B7PV97"/>
<evidence type="ECO:0000256" key="7">
    <source>
        <dbReference type="ARBA" id="ARBA00023136"/>
    </source>
</evidence>